<name>A0ABP7SRA6_9BURK</name>
<evidence type="ECO:0000313" key="2">
    <source>
        <dbReference type="Proteomes" id="UP001501353"/>
    </source>
</evidence>
<dbReference type="Proteomes" id="UP001501353">
    <property type="component" value="Unassembled WGS sequence"/>
</dbReference>
<evidence type="ECO:0000313" key="1">
    <source>
        <dbReference type="EMBL" id="GAA4015365.1"/>
    </source>
</evidence>
<accession>A0ABP7SRA6</accession>
<protein>
    <submittedName>
        <fullName evidence="1">Uncharacterized protein</fullName>
    </submittedName>
</protein>
<keyword evidence="2" id="KW-1185">Reference proteome</keyword>
<organism evidence="1 2">
    <name type="scientific">Actimicrobium antarcticum</name>
    <dbReference type="NCBI Taxonomy" id="1051899"/>
    <lineage>
        <taxon>Bacteria</taxon>
        <taxon>Pseudomonadati</taxon>
        <taxon>Pseudomonadota</taxon>
        <taxon>Betaproteobacteria</taxon>
        <taxon>Burkholderiales</taxon>
        <taxon>Oxalobacteraceae</taxon>
        <taxon>Actimicrobium</taxon>
    </lineage>
</organism>
<proteinExistence type="predicted"/>
<dbReference type="EMBL" id="BAAAZE010000005">
    <property type="protein sequence ID" value="GAA4015365.1"/>
    <property type="molecule type" value="Genomic_DNA"/>
</dbReference>
<comment type="caution">
    <text evidence="1">The sequence shown here is derived from an EMBL/GenBank/DDBJ whole genome shotgun (WGS) entry which is preliminary data.</text>
</comment>
<reference evidence="2" key="1">
    <citation type="journal article" date="2019" name="Int. J. Syst. Evol. Microbiol.">
        <title>The Global Catalogue of Microorganisms (GCM) 10K type strain sequencing project: providing services to taxonomists for standard genome sequencing and annotation.</title>
        <authorList>
            <consortium name="The Broad Institute Genomics Platform"/>
            <consortium name="The Broad Institute Genome Sequencing Center for Infectious Disease"/>
            <person name="Wu L."/>
            <person name="Ma J."/>
        </authorList>
    </citation>
    <scope>NUCLEOTIDE SEQUENCE [LARGE SCALE GENOMIC DNA]</scope>
    <source>
        <strain evidence="2">JCM 16673</strain>
    </source>
</reference>
<dbReference type="RefSeq" id="WP_344761920.1">
    <property type="nucleotide sequence ID" value="NZ_BAAAZE010000005.1"/>
</dbReference>
<sequence length="94" mass="10236">MSEFRKDLTTCAYCPNTCRPSYAANASLQIESQTPSALSLITLAVLNRQLPLDAETRQALSRRGPLEASVGHCTYGLNMPAVIDAALVTWIDHD</sequence>
<gene>
    <name evidence="1" type="ORF">GCM10022212_07730</name>
</gene>